<protein>
    <submittedName>
        <fullName evidence="2 4">Uncharacterized protein</fullName>
    </submittedName>
</protein>
<dbReference type="Proteomes" id="UP000504638">
    <property type="component" value="Unplaced"/>
</dbReference>
<sequence>MPNRSQPSHAGYRYHQSTALNIHASDCLDCRVKFWQLECAQQEEKAEKGSAKAKIVRWLQRVEDNANPQKAWDAFGRWETPLLTAPDSPSLSVILKRRHSKLSKGRPGSHQDELLIFPRLRSDRNSLRSKPSDGSIGTTGGSTQPGSTYRASSSATSSEAQEKYGEPPQMRHRSVRALQAAPSDPTESPDSELMLRTPEDHHHWRSLRAVDCSSSNSVRYSNRKRRPMERDGDATGTTKPGRFVMSQIKWALINLRVCQTTDLTMSLPEVSRKRAQYAMCWNPLIGDIRIKKNRSGPPHPRRIPHLTIGLPFMKWIEESDIQWDKHPEPCDLETAMMKLLEMETKPSYEPEIIDSFYTHWIRTEDIAAATRDAAGSYLHERCVQQEQLWPHDLFIPTAIYFLARYVPQVQLEVQFQDAVVAMLDDLPRFVGRIALPWAWHRARLPKDEHWRKDIRYFLRIFNVLFRGHDTSFQTYLNKVLAKGALRGRRVGSRQRRRNRFSIRSL</sequence>
<feature type="compositionally biased region" description="Low complexity" evidence="1">
    <location>
        <begin position="132"/>
        <end position="158"/>
    </location>
</feature>
<gene>
    <name evidence="2 4" type="ORF">P152DRAFT_18692</name>
</gene>
<evidence type="ECO:0000313" key="3">
    <source>
        <dbReference type="Proteomes" id="UP000504638"/>
    </source>
</evidence>
<reference evidence="2 4" key="1">
    <citation type="submission" date="2020-01" db="EMBL/GenBank/DDBJ databases">
        <authorList>
            <consortium name="DOE Joint Genome Institute"/>
            <person name="Haridas S."/>
            <person name="Albert R."/>
            <person name="Binder M."/>
            <person name="Bloem J."/>
            <person name="Labutti K."/>
            <person name="Salamov A."/>
            <person name="Andreopoulos B."/>
            <person name="Baker S.E."/>
            <person name="Barry K."/>
            <person name="Bills G."/>
            <person name="Bluhm B.H."/>
            <person name="Cannon C."/>
            <person name="Castanera R."/>
            <person name="Culley D.E."/>
            <person name="Daum C."/>
            <person name="Ezra D."/>
            <person name="Gonzalez J.B."/>
            <person name="Henrissat B."/>
            <person name="Kuo A."/>
            <person name="Liang C."/>
            <person name="Lipzen A."/>
            <person name="Lutzoni F."/>
            <person name="Magnuson J."/>
            <person name="Mondo S."/>
            <person name="Nolan M."/>
            <person name="Ohm R."/>
            <person name="Pangilinan J."/>
            <person name="Park H.-J."/>
            <person name="Ramirez L."/>
            <person name="Alfaro M."/>
            <person name="Sun H."/>
            <person name="Tritt A."/>
            <person name="Yoshinaga Y."/>
            <person name="Zwiers L.-H."/>
            <person name="Turgeon B.G."/>
            <person name="Goodwin S.B."/>
            <person name="Spatafora J.W."/>
            <person name="Crous P.W."/>
            <person name="Grigoriev I.V."/>
        </authorList>
    </citation>
    <scope>NUCLEOTIDE SEQUENCE</scope>
    <source>
        <strain evidence="2 4">CBS 781.70</strain>
    </source>
</reference>
<evidence type="ECO:0000256" key="1">
    <source>
        <dbReference type="SAM" id="MobiDB-lite"/>
    </source>
</evidence>
<accession>A0A6G1GHK4</accession>
<feature type="region of interest" description="Disordered" evidence="1">
    <location>
        <begin position="100"/>
        <end position="193"/>
    </location>
</feature>
<feature type="region of interest" description="Disordered" evidence="1">
    <location>
        <begin position="215"/>
        <end position="240"/>
    </location>
</feature>
<proteinExistence type="predicted"/>
<reference evidence="4" key="2">
    <citation type="submission" date="2020-04" db="EMBL/GenBank/DDBJ databases">
        <authorList>
            <consortium name="NCBI Genome Project"/>
        </authorList>
    </citation>
    <scope>NUCLEOTIDE SEQUENCE</scope>
    <source>
        <strain evidence="4">CBS 781.70</strain>
    </source>
</reference>
<dbReference type="GeneID" id="54414794"/>
<name>A0A6G1GHK4_9PEZI</name>
<reference evidence="4" key="3">
    <citation type="submission" date="2025-04" db="UniProtKB">
        <authorList>
            <consortium name="RefSeq"/>
        </authorList>
    </citation>
    <scope>IDENTIFICATION</scope>
    <source>
        <strain evidence="4">CBS 781.70</strain>
    </source>
</reference>
<evidence type="ECO:0000313" key="4">
    <source>
        <dbReference type="RefSeq" id="XP_033539057.1"/>
    </source>
</evidence>
<organism evidence="2">
    <name type="scientific">Eremomyces bilateralis CBS 781.70</name>
    <dbReference type="NCBI Taxonomy" id="1392243"/>
    <lineage>
        <taxon>Eukaryota</taxon>
        <taxon>Fungi</taxon>
        <taxon>Dikarya</taxon>
        <taxon>Ascomycota</taxon>
        <taxon>Pezizomycotina</taxon>
        <taxon>Dothideomycetes</taxon>
        <taxon>Dothideomycetes incertae sedis</taxon>
        <taxon>Eremomycetales</taxon>
        <taxon>Eremomycetaceae</taxon>
        <taxon>Eremomyces</taxon>
    </lineage>
</organism>
<evidence type="ECO:0000313" key="2">
    <source>
        <dbReference type="EMBL" id="KAF1817426.1"/>
    </source>
</evidence>
<dbReference type="EMBL" id="ML975149">
    <property type="protein sequence ID" value="KAF1817426.1"/>
    <property type="molecule type" value="Genomic_DNA"/>
</dbReference>
<dbReference type="AlphaFoldDB" id="A0A6G1GHK4"/>
<dbReference type="RefSeq" id="XP_033539057.1">
    <property type="nucleotide sequence ID" value="XM_033674224.1"/>
</dbReference>
<keyword evidence="3" id="KW-1185">Reference proteome</keyword>